<keyword evidence="9" id="KW-1185">Reference proteome</keyword>
<dbReference type="Gene3D" id="3.30.160.60">
    <property type="entry name" value="Classic Zinc Finger"/>
    <property type="match status" value="1"/>
</dbReference>
<dbReference type="GO" id="GO:0008932">
    <property type="term" value="F:lytic endotransglycosylase activity"/>
    <property type="evidence" value="ECO:0007669"/>
    <property type="project" value="UniProtKB-UniRule"/>
</dbReference>
<dbReference type="Gene3D" id="3.30.1490.480">
    <property type="entry name" value="Endolytic murein transglycosylase"/>
    <property type="match status" value="1"/>
</dbReference>
<dbReference type="EMBL" id="CP001804">
    <property type="protein sequence ID" value="ACY17148.1"/>
    <property type="molecule type" value="Genomic_DNA"/>
</dbReference>
<evidence type="ECO:0000256" key="1">
    <source>
        <dbReference type="ARBA" id="ARBA00022475"/>
    </source>
</evidence>
<keyword evidence="6 7" id="KW-0961">Cell wall biogenesis/degradation</keyword>
<comment type="similarity">
    <text evidence="7">Belongs to the transglycosylase MltG family.</text>
</comment>
<evidence type="ECO:0000313" key="8">
    <source>
        <dbReference type="EMBL" id="ACY17148.1"/>
    </source>
</evidence>
<sequence length="362" mass="41023">MSKRSFRVALVVVLVSVIIAGVVVTAMLNQALSYPQQPHEGAASPIAVSIERGMSFPRIARVLHEQGIIDKPRWFRIYAMQRGVTTRVRSGDYELRGDMTPKQVLDALLEGVAEETTRVTVPEGLHMLEVFAIIDKAGVADAAELEAMARDREFLDEHGIGADTVEGYLFPDTYRFRKPSRPAQVLETMIDQHRAVWAEVRRKNERGIDKLRRKLGWSERDILTMASIVEKEAAVAEERPRIAQVFINRLTSPNFQPKRLETDPTIRYGCTIPVEKSAGCLKWDPSQRLRRAQLDDRDNPYNTYQHEGLPPGPIANPGRAALEATVDPDGSNFFFFVARNDGTHVFSRTIQEHERYVDEFQR</sequence>
<accession>D0LRC0</accession>
<gene>
    <name evidence="7" type="primary">mltG</name>
    <name evidence="8" type="ordered locus">Hoch_4657</name>
</gene>
<dbReference type="KEGG" id="hoh:Hoch_4657"/>
<evidence type="ECO:0000256" key="4">
    <source>
        <dbReference type="ARBA" id="ARBA00023136"/>
    </source>
</evidence>
<dbReference type="OrthoDB" id="9814591at2"/>
<dbReference type="InterPro" id="IPR003770">
    <property type="entry name" value="MLTG-like"/>
</dbReference>
<comment type="function">
    <text evidence="7">Functions as a peptidoglycan terminase that cleaves nascent peptidoglycan strands endolytically to terminate their elongation.</text>
</comment>
<dbReference type="PANTHER" id="PTHR30518">
    <property type="entry name" value="ENDOLYTIC MUREIN TRANSGLYCOSYLASE"/>
    <property type="match status" value="1"/>
</dbReference>
<organism evidence="8 9">
    <name type="scientific">Haliangium ochraceum (strain DSM 14365 / JCM 11303 / SMP-2)</name>
    <dbReference type="NCBI Taxonomy" id="502025"/>
    <lineage>
        <taxon>Bacteria</taxon>
        <taxon>Pseudomonadati</taxon>
        <taxon>Myxococcota</taxon>
        <taxon>Polyangia</taxon>
        <taxon>Haliangiales</taxon>
        <taxon>Kofleriaceae</taxon>
        <taxon>Haliangium</taxon>
    </lineage>
</organism>
<evidence type="ECO:0000256" key="5">
    <source>
        <dbReference type="ARBA" id="ARBA00023239"/>
    </source>
</evidence>
<dbReference type="eggNOG" id="COG1559">
    <property type="taxonomic scope" value="Bacteria"/>
</dbReference>
<dbReference type="Proteomes" id="UP000001880">
    <property type="component" value="Chromosome"/>
</dbReference>
<dbReference type="Pfam" id="PF02618">
    <property type="entry name" value="YceG"/>
    <property type="match status" value="1"/>
</dbReference>
<dbReference type="NCBIfam" id="TIGR00247">
    <property type="entry name" value="endolytic transglycosylase MltG"/>
    <property type="match status" value="1"/>
</dbReference>
<dbReference type="RefSeq" id="WP_012829746.1">
    <property type="nucleotide sequence ID" value="NC_013440.1"/>
</dbReference>
<keyword evidence="3 7" id="KW-1133">Transmembrane helix</keyword>
<dbReference type="CDD" id="cd08010">
    <property type="entry name" value="MltG_like"/>
    <property type="match status" value="1"/>
</dbReference>
<dbReference type="EC" id="4.2.2.29" evidence="7"/>
<evidence type="ECO:0000256" key="3">
    <source>
        <dbReference type="ARBA" id="ARBA00022989"/>
    </source>
</evidence>
<keyword evidence="7" id="KW-0997">Cell inner membrane</keyword>
<dbReference type="GO" id="GO:0009252">
    <property type="term" value="P:peptidoglycan biosynthetic process"/>
    <property type="evidence" value="ECO:0007669"/>
    <property type="project" value="UniProtKB-UniRule"/>
</dbReference>
<evidence type="ECO:0000256" key="2">
    <source>
        <dbReference type="ARBA" id="ARBA00022692"/>
    </source>
</evidence>
<dbReference type="HAMAP" id="MF_02065">
    <property type="entry name" value="MltG"/>
    <property type="match status" value="1"/>
</dbReference>
<dbReference type="GO" id="GO:0071555">
    <property type="term" value="P:cell wall organization"/>
    <property type="evidence" value="ECO:0007669"/>
    <property type="project" value="UniProtKB-KW"/>
</dbReference>
<keyword evidence="5 7" id="KW-0456">Lyase</keyword>
<dbReference type="AlphaFoldDB" id="D0LRC0"/>
<evidence type="ECO:0000256" key="6">
    <source>
        <dbReference type="ARBA" id="ARBA00023316"/>
    </source>
</evidence>
<dbReference type="HOGENOM" id="CLU_025574_2_0_7"/>
<proteinExistence type="inferred from homology"/>
<keyword evidence="4 7" id="KW-0472">Membrane</keyword>
<name>D0LRC0_HALO1</name>
<reference evidence="8 9" key="1">
    <citation type="journal article" date="2010" name="Stand. Genomic Sci.">
        <title>Complete genome sequence of Haliangium ochraceum type strain (SMP-2).</title>
        <authorList>
            <consortium name="US DOE Joint Genome Institute (JGI-PGF)"/>
            <person name="Ivanova N."/>
            <person name="Daum C."/>
            <person name="Lang E."/>
            <person name="Abt B."/>
            <person name="Kopitz M."/>
            <person name="Saunders E."/>
            <person name="Lapidus A."/>
            <person name="Lucas S."/>
            <person name="Glavina Del Rio T."/>
            <person name="Nolan M."/>
            <person name="Tice H."/>
            <person name="Copeland A."/>
            <person name="Cheng J.F."/>
            <person name="Chen F."/>
            <person name="Bruce D."/>
            <person name="Goodwin L."/>
            <person name="Pitluck S."/>
            <person name="Mavromatis K."/>
            <person name="Pati A."/>
            <person name="Mikhailova N."/>
            <person name="Chen A."/>
            <person name="Palaniappan K."/>
            <person name="Land M."/>
            <person name="Hauser L."/>
            <person name="Chang Y.J."/>
            <person name="Jeffries C.D."/>
            <person name="Detter J.C."/>
            <person name="Brettin T."/>
            <person name="Rohde M."/>
            <person name="Goker M."/>
            <person name="Bristow J."/>
            <person name="Markowitz V."/>
            <person name="Eisen J.A."/>
            <person name="Hugenholtz P."/>
            <person name="Kyrpides N.C."/>
            <person name="Klenk H.P."/>
        </authorList>
    </citation>
    <scope>NUCLEOTIDE SEQUENCE [LARGE SCALE GENOMIC DNA]</scope>
    <source>
        <strain evidence="9">DSM 14365 / CIP 107738 / JCM 11303 / AJ 13395 / SMP-2</strain>
    </source>
</reference>
<comment type="catalytic activity">
    <reaction evidence="7">
        <text>a peptidoglycan chain = a peptidoglycan chain with N-acetyl-1,6-anhydromuramyl-[peptide] at the reducing end + a peptidoglycan chain with N-acetylglucosamine at the non-reducing end.</text>
        <dbReference type="EC" id="4.2.2.29"/>
    </reaction>
</comment>
<dbReference type="STRING" id="502025.Hoch_4657"/>
<keyword evidence="2 7" id="KW-0812">Transmembrane</keyword>
<keyword evidence="1 7" id="KW-1003">Cell membrane</keyword>
<protein>
    <recommendedName>
        <fullName evidence="7">Endolytic murein transglycosylase</fullName>
        <ecNumber evidence="7">4.2.2.29</ecNumber>
    </recommendedName>
    <alternativeName>
        <fullName evidence="7">Peptidoglycan lytic transglycosylase</fullName>
    </alternativeName>
    <alternativeName>
        <fullName evidence="7">Peptidoglycan polymerization terminase</fullName>
    </alternativeName>
</protein>
<evidence type="ECO:0000313" key="9">
    <source>
        <dbReference type="Proteomes" id="UP000001880"/>
    </source>
</evidence>
<dbReference type="PANTHER" id="PTHR30518:SF2">
    <property type="entry name" value="ENDOLYTIC MUREIN TRANSGLYCOSYLASE"/>
    <property type="match status" value="1"/>
</dbReference>
<feature type="site" description="Important for catalytic activity" evidence="7">
    <location>
        <position position="232"/>
    </location>
</feature>
<dbReference type="GO" id="GO:0005886">
    <property type="term" value="C:plasma membrane"/>
    <property type="evidence" value="ECO:0007669"/>
    <property type="project" value="UniProtKB-UniRule"/>
</dbReference>
<evidence type="ECO:0000256" key="7">
    <source>
        <dbReference type="HAMAP-Rule" id="MF_02065"/>
    </source>
</evidence>